<name>A0A0F8ZPY8_9ZZZZ</name>
<dbReference type="AlphaFoldDB" id="A0A0F8ZPY8"/>
<sequence>MADTFSSRLGYRLMEDGSHDTTWGTEVNLVFLLGEEARAGYLAKSVAGDTSITLTATDGTSDERRNSFIEFTGAMTGVTVITVPAQEMWWFFKHSATGAFALSIIAAGGTGITLLAGEVAALFCDGTDVFRAVSSNLEADSSPSLGGVLDANAFAINESEGANIASTTTTNIWATDGNTIHITGSTTITSFGTAPRVGAWRKVIFDGALILTDGTNLNNPGGVDITTAAGDIAFVYADTTTLFQVLFFPVVFLLALSTIVVLFVYVG</sequence>
<proteinExistence type="predicted"/>
<protein>
    <submittedName>
        <fullName evidence="2">Uncharacterized protein</fullName>
    </submittedName>
</protein>
<keyword evidence="1" id="KW-0812">Transmembrane</keyword>
<evidence type="ECO:0000313" key="2">
    <source>
        <dbReference type="EMBL" id="KKK95883.1"/>
    </source>
</evidence>
<accession>A0A0F8ZPY8</accession>
<feature type="transmembrane region" description="Helical" evidence="1">
    <location>
        <begin position="246"/>
        <end position="266"/>
    </location>
</feature>
<keyword evidence="1" id="KW-1133">Transmembrane helix</keyword>
<reference evidence="2" key="1">
    <citation type="journal article" date="2015" name="Nature">
        <title>Complex archaea that bridge the gap between prokaryotes and eukaryotes.</title>
        <authorList>
            <person name="Spang A."/>
            <person name="Saw J.H."/>
            <person name="Jorgensen S.L."/>
            <person name="Zaremba-Niedzwiedzka K."/>
            <person name="Martijn J."/>
            <person name="Lind A.E."/>
            <person name="van Eijk R."/>
            <person name="Schleper C."/>
            <person name="Guy L."/>
            <person name="Ettema T.J."/>
        </authorList>
    </citation>
    <scope>NUCLEOTIDE SEQUENCE</scope>
</reference>
<evidence type="ECO:0000256" key="1">
    <source>
        <dbReference type="SAM" id="Phobius"/>
    </source>
</evidence>
<dbReference type="EMBL" id="LAZR01046716">
    <property type="protein sequence ID" value="KKK95883.1"/>
    <property type="molecule type" value="Genomic_DNA"/>
</dbReference>
<gene>
    <name evidence="2" type="ORF">LCGC14_2668340</name>
</gene>
<comment type="caution">
    <text evidence="2">The sequence shown here is derived from an EMBL/GenBank/DDBJ whole genome shotgun (WGS) entry which is preliminary data.</text>
</comment>
<keyword evidence="1" id="KW-0472">Membrane</keyword>
<organism evidence="2">
    <name type="scientific">marine sediment metagenome</name>
    <dbReference type="NCBI Taxonomy" id="412755"/>
    <lineage>
        <taxon>unclassified sequences</taxon>
        <taxon>metagenomes</taxon>
        <taxon>ecological metagenomes</taxon>
    </lineage>
</organism>